<dbReference type="Proteomes" id="UP000293638">
    <property type="component" value="Unassembled WGS sequence"/>
</dbReference>
<dbReference type="InterPro" id="IPR044862">
    <property type="entry name" value="Pro_4_hyd_alph_FE2OG_OXY"/>
</dbReference>
<dbReference type="Gene3D" id="2.60.120.620">
    <property type="entry name" value="q2cbj1_9rhob like domain"/>
    <property type="match status" value="1"/>
</dbReference>
<dbReference type="GO" id="GO:0031418">
    <property type="term" value="F:L-ascorbic acid binding"/>
    <property type="evidence" value="ECO:0007669"/>
    <property type="project" value="InterPro"/>
</dbReference>
<dbReference type="RefSeq" id="WP_130490991.1">
    <property type="nucleotide sequence ID" value="NZ_SGXD01000001.1"/>
</dbReference>
<dbReference type="AlphaFoldDB" id="A0A4Q7NUG8"/>
<feature type="domain" description="Prolyl 4-hydroxylase alpha subunit" evidence="4">
    <location>
        <begin position="48"/>
        <end position="235"/>
    </location>
</feature>
<accession>A0A4Q7NUG8</accession>
<protein>
    <submittedName>
        <fullName evidence="5">2-oxoglutarate-Fe(II)-dependent oxygenase superfamily protein</fullName>
    </submittedName>
</protein>
<dbReference type="OrthoDB" id="9783171at2"/>
<organism evidence="5 6">
    <name type="scientific">Motilibacter rhizosphaerae</name>
    <dbReference type="NCBI Taxonomy" id="598652"/>
    <lineage>
        <taxon>Bacteria</taxon>
        <taxon>Bacillati</taxon>
        <taxon>Actinomycetota</taxon>
        <taxon>Actinomycetes</taxon>
        <taxon>Motilibacterales</taxon>
        <taxon>Motilibacteraceae</taxon>
        <taxon>Motilibacter</taxon>
    </lineage>
</organism>
<reference evidence="5 6" key="1">
    <citation type="submission" date="2019-02" db="EMBL/GenBank/DDBJ databases">
        <title>Genomic Encyclopedia of Type Strains, Phase IV (KMG-IV): sequencing the most valuable type-strain genomes for metagenomic binning, comparative biology and taxonomic classification.</title>
        <authorList>
            <person name="Goeker M."/>
        </authorList>
    </citation>
    <scope>NUCLEOTIDE SEQUENCE [LARGE SCALE GENOMIC DNA]</scope>
    <source>
        <strain evidence="5 6">DSM 45622</strain>
    </source>
</reference>
<keyword evidence="6" id="KW-1185">Reference proteome</keyword>
<sequence>MDVAAAQSSTEAAVVLNGTDIPLADLLNPDLVARAASQREQFATAAPYPHIVLDDLFSPVFLDQTLPEFDALQDGGWMEFRNERETTRRSRPQAQFGPATQLYFDLVSSPRFIAFLSELTGITGLVADPLLRGGGMHESRPGGKFDVHLDFAKHPVTQLDNRLTLITYLNHGWQREWGGVLELWDADTGRCAADVVPVFGRTLLFAHTPRSLHGHPVGITPPDGRGRRSLTAYYYTNGRDDEAAAERFTTYFAPKPALTGRERAGEVARAVVPPVLYDAARGLVRRAGRGGN</sequence>
<evidence type="ECO:0000259" key="4">
    <source>
        <dbReference type="SMART" id="SM00702"/>
    </source>
</evidence>
<evidence type="ECO:0000256" key="1">
    <source>
        <dbReference type="ARBA" id="ARBA00001961"/>
    </source>
</evidence>
<evidence type="ECO:0000313" key="6">
    <source>
        <dbReference type="Proteomes" id="UP000293638"/>
    </source>
</evidence>
<comment type="caution">
    <text evidence="5">The sequence shown here is derived from an EMBL/GenBank/DDBJ whole genome shotgun (WGS) entry which is preliminary data.</text>
</comment>
<gene>
    <name evidence="5" type="ORF">EV189_0086</name>
</gene>
<keyword evidence="2" id="KW-0223">Dioxygenase</keyword>
<evidence type="ECO:0000313" key="5">
    <source>
        <dbReference type="EMBL" id="RZS90856.1"/>
    </source>
</evidence>
<name>A0A4Q7NUG8_9ACTN</name>
<dbReference type="InterPro" id="IPR006620">
    <property type="entry name" value="Pro_4_hyd_alph"/>
</dbReference>
<proteinExistence type="predicted"/>
<comment type="cofactor">
    <cofactor evidence="1">
        <name>L-ascorbate</name>
        <dbReference type="ChEBI" id="CHEBI:38290"/>
    </cofactor>
</comment>
<evidence type="ECO:0000256" key="3">
    <source>
        <dbReference type="ARBA" id="ARBA00023002"/>
    </source>
</evidence>
<dbReference type="GO" id="GO:0005506">
    <property type="term" value="F:iron ion binding"/>
    <property type="evidence" value="ECO:0007669"/>
    <property type="project" value="InterPro"/>
</dbReference>
<dbReference type="GO" id="GO:0051213">
    <property type="term" value="F:dioxygenase activity"/>
    <property type="evidence" value="ECO:0007669"/>
    <property type="project" value="UniProtKB-KW"/>
</dbReference>
<dbReference type="Pfam" id="PF13640">
    <property type="entry name" value="2OG-FeII_Oxy_3"/>
    <property type="match status" value="1"/>
</dbReference>
<keyword evidence="3" id="KW-0560">Oxidoreductase</keyword>
<dbReference type="SMART" id="SM00702">
    <property type="entry name" value="P4Hc"/>
    <property type="match status" value="1"/>
</dbReference>
<dbReference type="EMBL" id="SGXD01000001">
    <property type="protein sequence ID" value="RZS90856.1"/>
    <property type="molecule type" value="Genomic_DNA"/>
</dbReference>
<dbReference type="GO" id="GO:0016705">
    <property type="term" value="F:oxidoreductase activity, acting on paired donors, with incorporation or reduction of molecular oxygen"/>
    <property type="evidence" value="ECO:0007669"/>
    <property type="project" value="InterPro"/>
</dbReference>
<evidence type="ECO:0000256" key="2">
    <source>
        <dbReference type="ARBA" id="ARBA00022964"/>
    </source>
</evidence>